<keyword evidence="1" id="KW-0863">Zinc-finger</keyword>
<dbReference type="AlphaFoldDB" id="A0A080YY44"/>
<dbReference type="GO" id="GO:0003676">
    <property type="term" value="F:nucleic acid binding"/>
    <property type="evidence" value="ECO:0007669"/>
    <property type="project" value="InterPro"/>
</dbReference>
<dbReference type="InterPro" id="IPR021109">
    <property type="entry name" value="Peptidase_aspartic_dom_sf"/>
</dbReference>
<dbReference type="SUPFAM" id="SSF57756">
    <property type="entry name" value="Retrovirus zinc finger-like domains"/>
    <property type="match status" value="1"/>
</dbReference>
<dbReference type="CDD" id="cd00303">
    <property type="entry name" value="retropepsin_like"/>
    <property type="match status" value="1"/>
</dbReference>
<comment type="caution">
    <text evidence="4">The sequence shown here is derived from an EMBL/GenBank/DDBJ whole genome shotgun (WGS) entry which is preliminary data.</text>
</comment>
<evidence type="ECO:0000256" key="1">
    <source>
        <dbReference type="PROSITE-ProRule" id="PRU00047"/>
    </source>
</evidence>
<sequence>MELGAAEQHDIRCFGCGRLGHSKRDCPAERHRRRAYPKSVLKGRWQKPRPRVQVNAGDWERSKSSESKDNGTVSVRLADGKAVTVPNIQIDLAVKFKDFDSIELFTVLDMDPYDMILRMPWLEKHEPWIDWRGKAIGASRPAVTDRAL</sequence>
<feature type="region of interest" description="Disordered" evidence="2">
    <location>
        <begin position="46"/>
        <end position="72"/>
    </location>
</feature>
<evidence type="ECO:0000256" key="2">
    <source>
        <dbReference type="SAM" id="MobiDB-lite"/>
    </source>
</evidence>
<reference evidence="4 5" key="1">
    <citation type="submission" date="2013-11" db="EMBL/GenBank/DDBJ databases">
        <title>The Genome Sequence of Phytophthora parasitica P1976.</title>
        <authorList>
            <consortium name="The Broad Institute Genomics Platform"/>
            <person name="Russ C."/>
            <person name="Tyler B."/>
            <person name="Panabieres F."/>
            <person name="Shan W."/>
            <person name="Tripathy S."/>
            <person name="Grunwald N."/>
            <person name="Machado M."/>
            <person name="Johnson C.S."/>
            <person name="Walker B."/>
            <person name="Young S."/>
            <person name="Zeng Q."/>
            <person name="Gargeya S."/>
            <person name="Fitzgerald M."/>
            <person name="Haas B."/>
            <person name="Abouelleil A."/>
            <person name="Allen A.W."/>
            <person name="Alvarado L."/>
            <person name="Arachchi H.M."/>
            <person name="Berlin A.M."/>
            <person name="Chapman S.B."/>
            <person name="Gainer-Dewar J."/>
            <person name="Goldberg J."/>
            <person name="Griggs A."/>
            <person name="Gujja S."/>
            <person name="Hansen M."/>
            <person name="Howarth C."/>
            <person name="Imamovic A."/>
            <person name="Ireland A."/>
            <person name="Larimer J."/>
            <person name="McCowan C."/>
            <person name="Murphy C."/>
            <person name="Pearson M."/>
            <person name="Poon T.W."/>
            <person name="Priest M."/>
            <person name="Roberts A."/>
            <person name="Saif S."/>
            <person name="Shea T."/>
            <person name="Sisk P."/>
            <person name="Sykes S."/>
            <person name="Wortman J."/>
            <person name="Nusbaum C."/>
            <person name="Birren B."/>
        </authorList>
    </citation>
    <scope>NUCLEOTIDE SEQUENCE [LARGE SCALE GENOMIC DNA]</scope>
    <source>
        <strain evidence="4 5">P1976</strain>
    </source>
</reference>
<evidence type="ECO:0000313" key="5">
    <source>
        <dbReference type="Proteomes" id="UP000028582"/>
    </source>
</evidence>
<evidence type="ECO:0000313" key="4">
    <source>
        <dbReference type="EMBL" id="ETO59305.1"/>
    </source>
</evidence>
<dbReference type="Pfam" id="PF00098">
    <property type="entry name" value="zf-CCHC"/>
    <property type="match status" value="1"/>
</dbReference>
<dbReference type="GO" id="GO:0008270">
    <property type="term" value="F:zinc ion binding"/>
    <property type="evidence" value="ECO:0007669"/>
    <property type="project" value="UniProtKB-KW"/>
</dbReference>
<feature type="compositionally biased region" description="Basic and acidic residues" evidence="2">
    <location>
        <begin position="58"/>
        <end position="69"/>
    </location>
</feature>
<dbReference type="SMART" id="SM00343">
    <property type="entry name" value="ZnF_C2HC"/>
    <property type="match status" value="1"/>
</dbReference>
<proteinExistence type="predicted"/>
<name>A0A080YY44_PHYNI</name>
<dbReference type="PROSITE" id="PS50158">
    <property type="entry name" value="ZF_CCHC"/>
    <property type="match status" value="1"/>
</dbReference>
<accession>A0A080YY44</accession>
<keyword evidence="1" id="KW-0862">Zinc</keyword>
<evidence type="ECO:0000259" key="3">
    <source>
        <dbReference type="PROSITE" id="PS50158"/>
    </source>
</evidence>
<organism evidence="4 5">
    <name type="scientific">Phytophthora nicotianae P1976</name>
    <dbReference type="NCBI Taxonomy" id="1317066"/>
    <lineage>
        <taxon>Eukaryota</taxon>
        <taxon>Sar</taxon>
        <taxon>Stramenopiles</taxon>
        <taxon>Oomycota</taxon>
        <taxon>Peronosporomycetes</taxon>
        <taxon>Peronosporales</taxon>
        <taxon>Peronosporaceae</taxon>
        <taxon>Phytophthora</taxon>
    </lineage>
</organism>
<dbReference type="Gene3D" id="4.10.60.10">
    <property type="entry name" value="Zinc finger, CCHC-type"/>
    <property type="match status" value="1"/>
</dbReference>
<keyword evidence="1" id="KW-0479">Metal-binding</keyword>
<dbReference type="InterPro" id="IPR036875">
    <property type="entry name" value="Znf_CCHC_sf"/>
</dbReference>
<dbReference type="EMBL" id="ANJA01004150">
    <property type="protein sequence ID" value="ETO59305.1"/>
    <property type="molecule type" value="Genomic_DNA"/>
</dbReference>
<dbReference type="Proteomes" id="UP000028582">
    <property type="component" value="Unassembled WGS sequence"/>
</dbReference>
<gene>
    <name evidence="4" type="ORF">F444_22324</name>
</gene>
<feature type="non-terminal residue" evidence="4">
    <location>
        <position position="148"/>
    </location>
</feature>
<dbReference type="Gene3D" id="2.40.70.10">
    <property type="entry name" value="Acid Proteases"/>
    <property type="match status" value="1"/>
</dbReference>
<dbReference type="InterPro" id="IPR001878">
    <property type="entry name" value="Znf_CCHC"/>
</dbReference>
<protein>
    <recommendedName>
        <fullName evidence="3">CCHC-type domain-containing protein</fullName>
    </recommendedName>
</protein>
<dbReference type="OrthoDB" id="110368at2759"/>
<feature type="domain" description="CCHC-type" evidence="3">
    <location>
        <begin position="12"/>
        <end position="27"/>
    </location>
</feature>